<accession>A5HZD2</accession>
<dbReference type="AlphaFoldDB" id="A5HZD2"/>
<organism evidence="1 2">
    <name type="scientific">Clostridium botulinum (strain Hall / ATCC 3502 / NCTC 13319 / Type A)</name>
    <dbReference type="NCBI Taxonomy" id="441771"/>
    <lineage>
        <taxon>Bacteria</taxon>
        <taxon>Bacillati</taxon>
        <taxon>Bacillota</taxon>
        <taxon>Clostridia</taxon>
        <taxon>Eubacteriales</taxon>
        <taxon>Clostridiaceae</taxon>
        <taxon>Clostridium</taxon>
    </lineage>
</organism>
<protein>
    <submittedName>
        <fullName evidence="1">Uncharacterized protein</fullName>
    </submittedName>
</protein>
<dbReference type="EMBL" id="AM412317">
    <property type="protein sequence ID" value="CAL82141.1"/>
    <property type="molecule type" value="Genomic_DNA"/>
</dbReference>
<evidence type="ECO:0000313" key="2">
    <source>
        <dbReference type="Proteomes" id="UP000001986"/>
    </source>
</evidence>
<sequence>MKLGVEKMNICEVKDNYNLFVKINYKSGDDKVLSKIKTHLNNKVLGERYLIGGGILNRKGSTLILKINSIEDIKEISSEKDVNYKLLAVPKILN</sequence>
<keyword evidence="2" id="KW-1185">Reference proteome</keyword>
<dbReference type="Proteomes" id="UP000001986">
    <property type="component" value="Chromosome"/>
</dbReference>
<gene>
    <name evidence="1" type="ordered locus">CBO0588</name>
</gene>
<reference evidence="1 2" key="1">
    <citation type="journal article" date="2007" name="Genome Res.">
        <title>Genome sequence of a proteolytic (Group I) Clostridium botulinum strain Hall A and comparative analysis of the clostridial genomes.</title>
        <authorList>
            <person name="Sebaihia M."/>
            <person name="Peck M.W."/>
            <person name="Minton N.P."/>
            <person name="Thomson N.R."/>
            <person name="Holden M.T.G."/>
            <person name="Mitchell W.J."/>
            <person name="Carter A.T."/>
            <person name="Bentley S.D."/>
            <person name="Mason D.R."/>
            <person name="Crossman L."/>
            <person name="Paul C.J."/>
            <person name="Ivens A."/>
            <person name="Wells-Bennik M.H.J."/>
            <person name="Davis I.J."/>
            <person name="Cerdeno-Tarraga A.M."/>
            <person name="Churcher C."/>
            <person name="Quail M.A."/>
            <person name="Chillingworth T."/>
            <person name="Feltwell T."/>
            <person name="Fraser A."/>
            <person name="Goodhead I."/>
            <person name="Hance Z."/>
            <person name="Jagels K."/>
            <person name="Larke N."/>
            <person name="Maddison M."/>
            <person name="Moule S."/>
            <person name="Mungall K."/>
            <person name="Norbertczak H."/>
            <person name="Rabbinowitsch E."/>
            <person name="Sanders M."/>
            <person name="Simmonds M."/>
            <person name="White B."/>
            <person name="Whithead S."/>
            <person name="Parkhill J."/>
        </authorList>
    </citation>
    <scope>NUCLEOTIDE SEQUENCE [LARGE SCALE GENOMIC DNA]</scope>
    <source>
        <strain evidence="2">Hall / ATCC 3502 / NCTC 13319 / Type A [Sanger]</strain>
    </source>
</reference>
<dbReference type="HOGENOM" id="CLU_2449448_0_0_9"/>
<name>A5HZD2_CLOBH</name>
<dbReference type="KEGG" id="cbo:CBO0588"/>
<proteinExistence type="predicted"/>
<dbReference type="PATRIC" id="fig|413999.7.peg.589"/>
<evidence type="ECO:0000313" key="1">
    <source>
        <dbReference type="EMBL" id="CAL82141.1"/>
    </source>
</evidence>